<feature type="transmembrane region" description="Helical" evidence="6">
    <location>
        <begin position="137"/>
        <end position="157"/>
    </location>
</feature>
<dbReference type="InterPro" id="IPR001123">
    <property type="entry name" value="LeuE-type"/>
</dbReference>
<dbReference type="GO" id="GO:0015171">
    <property type="term" value="F:amino acid transmembrane transporter activity"/>
    <property type="evidence" value="ECO:0007669"/>
    <property type="project" value="TreeGrafter"/>
</dbReference>
<keyword evidence="3 6" id="KW-0812">Transmembrane</keyword>
<evidence type="ECO:0000256" key="1">
    <source>
        <dbReference type="ARBA" id="ARBA00004651"/>
    </source>
</evidence>
<name>A0A5F0KG66_9GAMM</name>
<accession>A0A5F0KG66</accession>
<dbReference type="PANTHER" id="PTHR30086">
    <property type="entry name" value="ARGININE EXPORTER PROTEIN ARGO"/>
    <property type="match status" value="1"/>
</dbReference>
<protein>
    <submittedName>
        <fullName evidence="8">LysE family translocator</fullName>
    </submittedName>
</protein>
<dbReference type="Pfam" id="PF01810">
    <property type="entry name" value="LysE"/>
    <property type="match status" value="1"/>
</dbReference>
<evidence type="ECO:0000313" key="7">
    <source>
        <dbReference type="EMBL" id="TFF81383.1"/>
    </source>
</evidence>
<keyword evidence="4 6" id="KW-1133">Transmembrane helix</keyword>
<gene>
    <name evidence="7" type="ORF">DRM93_00660</name>
    <name evidence="8" type="ORF">DRM94_00660</name>
</gene>
<sequence length="263" mass="28876">MPRRRAARPKCRSSATARNSQRCLTSRKLIMFHSLCESSRYFLWILRIGQRAEQYAVPVNPTGVSMHLYLMFLALAALTILSPGPSTLKSLTNALNHGPGPALMGMAGLTFGVLAVATLSATSLGVLIAASPTTFELVRYGGSLYLLWLGIKLWRSVPALPGDAPPAAHRHLFLEGVMLQFSNPNALIFFLSILPQFIDPQRAYLPQFLLLVSSFCLLMMMVHGGYILSARKARRWLQGGGGRLVNRISALTFLLLAILLLRS</sequence>
<dbReference type="AlphaFoldDB" id="A0A5F0KG66"/>
<dbReference type="EMBL" id="QORK01000001">
    <property type="protein sequence ID" value="TFF83638.1"/>
    <property type="molecule type" value="Genomic_DNA"/>
</dbReference>
<feature type="transmembrane region" description="Helical" evidence="6">
    <location>
        <begin position="68"/>
        <end position="86"/>
    </location>
</feature>
<feature type="transmembrane region" description="Helical" evidence="6">
    <location>
        <begin position="209"/>
        <end position="229"/>
    </location>
</feature>
<evidence type="ECO:0000256" key="6">
    <source>
        <dbReference type="SAM" id="Phobius"/>
    </source>
</evidence>
<keyword evidence="9" id="KW-1185">Reference proteome</keyword>
<keyword evidence="5 6" id="KW-0472">Membrane</keyword>
<comment type="caution">
    <text evidence="8">The sequence shown here is derived from an EMBL/GenBank/DDBJ whole genome shotgun (WGS) entry which is preliminary data.</text>
</comment>
<dbReference type="EMBL" id="QORL01000001">
    <property type="protein sequence ID" value="TFF81383.1"/>
    <property type="molecule type" value="Genomic_DNA"/>
</dbReference>
<dbReference type="Proteomes" id="UP000297914">
    <property type="component" value="Unassembled WGS sequence"/>
</dbReference>
<feature type="transmembrane region" description="Helical" evidence="6">
    <location>
        <begin position="244"/>
        <end position="261"/>
    </location>
</feature>
<feature type="transmembrane region" description="Helical" evidence="6">
    <location>
        <begin position="177"/>
        <end position="197"/>
    </location>
</feature>
<proteinExistence type="predicted"/>
<evidence type="ECO:0000256" key="5">
    <source>
        <dbReference type="ARBA" id="ARBA00023136"/>
    </source>
</evidence>
<reference evidence="8 10" key="1">
    <citation type="submission" date="2018-06" db="EMBL/GenBank/DDBJ databases">
        <title>Occurrence of a novel blaKPC-2- and qnrS2- harbouring IncP6 plasmid from Aeromonas taiwanensis isolates recovered from the river sediments.</title>
        <authorList>
            <person name="Zheng B."/>
            <person name="Yu X."/>
            <person name="Xiao Y."/>
        </authorList>
    </citation>
    <scope>NUCLEOTIDE SEQUENCE [LARGE SCALE GENOMIC DNA]</scope>
    <source>
        <strain evidence="7 9">1713</strain>
        <strain evidence="8 10">198</strain>
    </source>
</reference>
<feature type="transmembrane region" description="Helical" evidence="6">
    <location>
        <begin position="106"/>
        <end position="130"/>
    </location>
</feature>
<organism evidence="8 10">
    <name type="scientific">Aeromonas taiwanensis</name>
    <dbReference type="NCBI Taxonomy" id="633417"/>
    <lineage>
        <taxon>Bacteria</taxon>
        <taxon>Pseudomonadati</taxon>
        <taxon>Pseudomonadota</taxon>
        <taxon>Gammaproteobacteria</taxon>
        <taxon>Aeromonadales</taxon>
        <taxon>Aeromonadaceae</taxon>
        <taxon>Aeromonas</taxon>
    </lineage>
</organism>
<keyword evidence="2" id="KW-1003">Cell membrane</keyword>
<evidence type="ECO:0000256" key="2">
    <source>
        <dbReference type="ARBA" id="ARBA00022475"/>
    </source>
</evidence>
<dbReference type="PANTHER" id="PTHR30086:SF20">
    <property type="entry name" value="ARGININE EXPORTER PROTEIN ARGO-RELATED"/>
    <property type="match status" value="1"/>
</dbReference>
<evidence type="ECO:0000256" key="4">
    <source>
        <dbReference type="ARBA" id="ARBA00022989"/>
    </source>
</evidence>
<dbReference type="GO" id="GO:0005886">
    <property type="term" value="C:plasma membrane"/>
    <property type="evidence" value="ECO:0007669"/>
    <property type="project" value="UniProtKB-SubCell"/>
</dbReference>
<comment type="subcellular location">
    <subcellularLocation>
        <location evidence="1">Cell membrane</location>
        <topology evidence="1">Multi-pass membrane protein</topology>
    </subcellularLocation>
</comment>
<evidence type="ECO:0000313" key="9">
    <source>
        <dbReference type="Proteomes" id="UP000297720"/>
    </source>
</evidence>
<evidence type="ECO:0000313" key="10">
    <source>
        <dbReference type="Proteomes" id="UP000297914"/>
    </source>
</evidence>
<evidence type="ECO:0000313" key="8">
    <source>
        <dbReference type="EMBL" id="TFF83638.1"/>
    </source>
</evidence>
<evidence type="ECO:0000256" key="3">
    <source>
        <dbReference type="ARBA" id="ARBA00022692"/>
    </source>
</evidence>
<dbReference type="OrthoDB" id="9804822at2"/>
<dbReference type="Proteomes" id="UP000297720">
    <property type="component" value="Unassembled WGS sequence"/>
</dbReference>